<dbReference type="EMBL" id="JACXAJ010000006">
    <property type="protein sequence ID" value="MBD1398003.1"/>
    <property type="molecule type" value="Genomic_DNA"/>
</dbReference>
<evidence type="ECO:0000313" key="3">
    <source>
        <dbReference type="Proteomes" id="UP000625551"/>
    </source>
</evidence>
<evidence type="ECO:0000256" key="1">
    <source>
        <dbReference type="SAM" id="Phobius"/>
    </source>
</evidence>
<comment type="caution">
    <text evidence="2">The sequence shown here is derived from an EMBL/GenBank/DDBJ whole genome shotgun (WGS) entry which is preliminary data.</text>
</comment>
<protein>
    <submittedName>
        <fullName evidence="2">DUF2752 domain-containing protein</fullName>
    </submittedName>
</protein>
<keyword evidence="1" id="KW-0472">Membrane</keyword>
<accession>A0ABR7XIC5</accession>
<name>A0ABR7XIC5_9BACT</name>
<feature type="transmembrane region" description="Helical" evidence="1">
    <location>
        <begin position="12"/>
        <end position="29"/>
    </location>
</feature>
<evidence type="ECO:0000313" key="2">
    <source>
        <dbReference type="EMBL" id="MBD1398003.1"/>
    </source>
</evidence>
<sequence>MIHHARLLRTNGFLEAVCWVVAIVLLALMNPMETHLFSLCPWSWVTDARCPGCGLGHSIAFLFRGEWRASWEAHILGLPALLILGRRIFSLLWLCRTQIRNQLTNNHHAKRF</sequence>
<keyword evidence="3" id="KW-1185">Reference proteome</keyword>
<feature type="transmembrane region" description="Helical" evidence="1">
    <location>
        <begin position="73"/>
        <end position="95"/>
    </location>
</feature>
<organism evidence="2 3">
    <name type="scientific">Pontibacter aquaedesilientis</name>
    <dbReference type="NCBI Taxonomy" id="2766980"/>
    <lineage>
        <taxon>Bacteria</taxon>
        <taxon>Pseudomonadati</taxon>
        <taxon>Bacteroidota</taxon>
        <taxon>Cytophagia</taxon>
        <taxon>Cytophagales</taxon>
        <taxon>Hymenobacteraceae</taxon>
        <taxon>Pontibacter</taxon>
    </lineage>
</organism>
<dbReference type="InterPro" id="IPR021215">
    <property type="entry name" value="DUF2752"/>
</dbReference>
<proteinExistence type="predicted"/>
<keyword evidence="1" id="KW-1133">Transmembrane helix</keyword>
<dbReference type="Proteomes" id="UP000625551">
    <property type="component" value="Unassembled WGS sequence"/>
</dbReference>
<dbReference type="Pfam" id="PF10825">
    <property type="entry name" value="DUF2752"/>
    <property type="match status" value="1"/>
</dbReference>
<keyword evidence="1" id="KW-0812">Transmembrane</keyword>
<gene>
    <name evidence="2" type="ORF">H9Q13_12570</name>
</gene>
<reference evidence="2 3" key="1">
    <citation type="submission" date="2020-09" db="EMBL/GenBank/DDBJ databases">
        <title>Genome sequencing and assembly of Pontibacter sp.</title>
        <authorList>
            <person name="Chhetri G."/>
        </authorList>
    </citation>
    <scope>NUCLEOTIDE SEQUENCE [LARGE SCALE GENOMIC DNA]</scope>
    <source>
        <strain evidence="2 3">JH31</strain>
    </source>
</reference>